<dbReference type="SUPFAM" id="SSF46894">
    <property type="entry name" value="C-terminal effector domain of the bipartite response regulators"/>
    <property type="match status" value="1"/>
</dbReference>
<sequence length="131" mass="13847">MVATTCKSIGDAQVGIEGPIADNAHQIGIVRLPGVSGFRSLFSGGPLFLLIVRNLSTPAKATTIADLAPAFGLTPAEQRLCEVLLLGHPPKEAADMLGIASETARHRLKAIFQKTDTHKQSELIALLGRLL</sequence>
<comment type="caution">
    <text evidence="1">The sequence shown here is derived from an EMBL/GenBank/DDBJ whole genome shotgun (WGS) entry which is preliminary data.</text>
</comment>
<gene>
    <name evidence="1" type="ORF">A8145_18045</name>
</gene>
<dbReference type="InterPro" id="IPR016032">
    <property type="entry name" value="Sig_transdc_resp-reg_C-effctor"/>
</dbReference>
<proteinExistence type="predicted"/>
<name>A0A6M7TVQ0_RHILI</name>
<dbReference type="Gene3D" id="1.10.10.10">
    <property type="entry name" value="Winged helix-like DNA-binding domain superfamily/Winged helix DNA-binding domain"/>
    <property type="match status" value="1"/>
</dbReference>
<dbReference type="InterPro" id="IPR036388">
    <property type="entry name" value="WH-like_DNA-bd_sf"/>
</dbReference>
<accession>A0A6M7TVQ0</accession>
<dbReference type="AlphaFoldDB" id="A0A6M7TVQ0"/>
<organism evidence="1 2">
    <name type="scientific">Rhizobium loti</name>
    <name type="common">Mesorhizobium loti</name>
    <dbReference type="NCBI Taxonomy" id="381"/>
    <lineage>
        <taxon>Bacteria</taxon>
        <taxon>Pseudomonadati</taxon>
        <taxon>Pseudomonadota</taxon>
        <taxon>Alphaproteobacteria</taxon>
        <taxon>Hyphomicrobiales</taxon>
        <taxon>Phyllobacteriaceae</taxon>
        <taxon>Mesorhizobium</taxon>
    </lineage>
</organism>
<reference evidence="1 2" key="1">
    <citation type="submission" date="2016-05" db="EMBL/GenBank/DDBJ databases">
        <authorList>
            <person name="Ramsay J.P."/>
        </authorList>
    </citation>
    <scope>NUCLEOTIDE SEQUENCE [LARGE SCALE GENOMIC DNA]</scope>
    <source>
        <strain evidence="1 2">NZP2042</strain>
    </source>
</reference>
<evidence type="ECO:0000313" key="1">
    <source>
        <dbReference type="EMBL" id="OBQ66017.1"/>
    </source>
</evidence>
<dbReference type="Proteomes" id="UP000093737">
    <property type="component" value="Unassembled WGS sequence"/>
</dbReference>
<dbReference type="GO" id="GO:0003677">
    <property type="term" value="F:DNA binding"/>
    <property type="evidence" value="ECO:0007669"/>
    <property type="project" value="InterPro"/>
</dbReference>
<evidence type="ECO:0000313" key="2">
    <source>
        <dbReference type="Proteomes" id="UP000093737"/>
    </source>
</evidence>
<dbReference type="GO" id="GO:0006355">
    <property type="term" value="P:regulation of DNA-templated transcription"/>
    <property type="evidence" value="ECO:0007669"/>
    <property type="project" value="InterPro"/>
</dbReference>
<dbReference type="EMBL" id="LYTK01000012">
    <property type="protein sequence ID" value="OBQ66017.1"/>
    <property type="molecule type" value="Genomic_DNA"/>
</dbReference>
<dbReference type="SMART" id="SM00421">
    <property type="entry name" value="HTH_LUXR"/>
    <property type="match status" value="1"/>
</dbReference>
<dbReference type="InterPro" id="IPR000792">
    <property type="entry name" value="Tscrpt_reg_LuxR_C"/>
</dbReference>
<protein>
    <submittedName>
        <fullName evidence="1">Uncharacterized protein</fullName>
    </submittedName>
</protein>